<dbReference type="GO" id="GO:0055085">
    <property type="term" value="P:transmembrane transport"/>
    <property type="evidence" value="ECO:0007669"/>
    <property type="project" value="InterPro"/>
</dbReference>
<dbReference type="OrthoDB" id="9771544at2"/>
<evidence type="ECO:0000313" key="10">
    <source>
        <dbReference type="Proteomes" id="UP000243739"/>
    </source>
</evidence>
<feature type="transmembrane region" description="Helical" evidence="7">
    <location>
        <begin position="150"/>
        <end position="169"/>
    </location>
</feature>
<dbReference type="InterPro" id="IPR035906">
    <property type="entry name" value="MetI-like_sf"/>
</dbReference>
<feature type="transmembrane region" description="Helical" evidence="7">
    <location>
        <begin position="20"/>
        <end position="39"/>
    </location>
</feature>
<feature type="transmembrane region" description="Helical" evidence="7">
    <location>
        <begin position="114"/>
        <end position="138"/>
    </location>
</feature>
<keyword evidence="5 7" id="KW-1133">Transmembrane helix</keyword>
<gene>
    <name evidence="9" type="ORF">BHF71_09800</name>
</gene>
<protein>
    <submittedName>
        <fullName evidence="9">Sugar ABC transporter ATP-binding protein</fullName>
    </submittedName>
</protein>
<evidence type="ECO:0000256" key="6">
    <source>
        <dbReference type="ARBA" id="ARBA00023136"/>
    </source>
</evidence>
<dbReference type="Gene3D" id="1.10.3720.10">
    <property type="entry name" value="MetI-like"/>
    <property type="match status" value="1"/>
</dbReference>
<evidence type="ECO:0000256" key="5">
    <source>
        <dbReference type="ARBA" id="ARBA00022989"/>
    </source>
</evidence>
<dbReference type="Proteomes" id="UP000243739">
    <property type="component" value="Unassembled WGS sequence"/>
</dbReference>
<dbReference type="PANTHER" id="PTHR43744:SF6">
    <property type="entry name" value="ABC TRANSPORTER PERMEASE PROTEIN YESQ-RELATED"/>
    <property type="match status" value="1"/>
</dbReference>
<sequence length="284" mass="32711">MAIKSKAKFKRKEKYKKLLIHLLLILGGVSMMFPFFWMVSTSLKENALIFQLPPKWIPDPIAWHNYPDAMETIPFIRYFWNTTVITVLKGIGEVFVSALVAYGFARFRFPGRKFLFLFLLSTIMIPGEITLIPVFIMWRNVNLIDTYVPLILPAFAGSAVFIFFLKQYFSTIPKELEESARIDGCNSFQIFYKIFLPISKPALITIGIWSFQGSWNDLMGPLIYLNSYEKFTLQLGLSMFQSLHKVEWGQLMAASLMTMIPVLIIFFVGQKYFTEGIKLTGIKG</sequence>
<dbReference type="GO" id="GO:0005886">
    <property type="term" value="C:plasma membrane"/>
    <property type="evidence" value="ECO:0007669"/>
    <property type="project" value="UniProtKB-SubCell"/>
</dbReference>
<evidence type="ECO:0000256" key="1">
    <source>
        <dbReference type="ARBA" id="ARBA00004651"/>
    </source>
</evidence>
<feature type="transmembrane region" description="Helical" evidence="7">
    <location>
        <begin position="78"/>
        <end position="102"/>
    </location>
</feature>
<dbReference type="PROSITE" id="PS50928">
    <property type="entry name" value="ABC_TM1"/>
    <property type="match status" value="1"/>
</dbReference>
<feature type="transmembrane region" description="Helical" evidence="7">
    <location>
        <begin position="248"/>
        <end position="268"/>
    </location>
</feature>
<evidence type="ECO:0000256" key="7">
    <source>
        <dbReference type="RuleBase" id="RU363032"/>
    </source>
</evidence>
<comment type="similarity">
    <text evidence="7">Belongs to the binding-protein-dependent transport system permease family.</text>
</comment>
<dbReference type="PANTHER" id="PTHR43744">
    <property type="entry name" value="ABC TRANSPORTER PERMEASE PROTEIN MG189-RELATED-RELATED"/>
    <property type="match status" value="1"/>
</dbReference>
<keyword evidence="6 7" id="KW-0472">Membrane</keyword>
<dbReference type="SUPFAM" id="SSF161098">
    <property type="entry name" value="MetI-like"/>
    <property type="match status" value="1"/>
</dbReference>
<keyword evidence="9" id="KW-0547">Nucleotide-binding</keyword>
<dbReference type="Pfam" id="PF00528">
    <property type="entry name" value="BPD_transp_1"/>
    <property type="match status" value="1"/>
</dbReference>
<dbReference type="AlphaFoldDB" id="A0A1D2YTZ5"/>
<dbReference type="CDD" id="cd06261">
    <property type="entry name" value="TM_PBP2"/>
    <property type="match status" value="1"/>
</dbReference>
<keyword evidence="2 7" id="KW-0813">Transport</keyword>
<dbReference type="STRING" id="337097.BHF71_09800"/>
<keyword evidence="3" id="KW-1003">Cell membrane</keyword>
<comment type="caution">
    <text evidence="9">The sequence shown here is derived from an EMBL/GenBank/DDBJ whole genome shotgun (WGS) entry which is preliminary data.</text>
</comment>
<organism evidence="9 10">
    <name type="scientific">Vulcanibacillus modesticaldus</name>
    <dbReference type="NCBI Taxonomy" id="337097"/>
    <lineage>
        <taxon>Bacteria</taxon>
        <taxon>Bacillati</taxon>
        <taxon>Bacillota</taxon>
        <taxon>Bacilli</taxon>
        <taxon>Bacillales</taxon>
        <taxon>Bacillaceae</taxon>
        <taxon>Vulcanibacillus</taxon>
    </lineage>
</organism>
<proteinExistence type="inferred from homology"/>
<evidence type="ECO:0000259" key="8">
    <source>
        <dbReference type="PROSITE" id="PS50928"/>
    </source>
</evidence>
<accession>A0A1D2YTZ5</accession>
<keyword evidence="9" id="KW-0067">ATP-binding</keyword>
<evidence type="ECO:0000256" key="2">
    <source>
        <dbReference type="ARBA" id="ARBA00022448"/>
    </source>
</evidence>
<keyword evidence="4 7" id="KW-0812">Transmembrane</keyword>
<feature type="transmembrane region" description="Helical" evidence="7">
    <location>
        <begin position="190"/>
        <end position="211"/>
    </location>
</feature>
<evidence type="ECO:0000256" key="3">
    <source>
        <dbReference type="ARBA" id="ARBA00022475"/>
    </source>
</evidence>
<dbReference type="InterPro" id="IPR000515">
    <property type="entry name" value="MetI-like"/>
</dbReference>
<reference evidence="9 10" key="1">
    <citation type="submission" date="2016-09" db="EMBL/GenBank/DDBJ databases">
        <title>Draft genome sequence for the type strain of Vulcanibacillus modesticaldus BR, a strictly anaerobic, moderately thermophilic, and nitrate-reducing bacterium from deep sea-hydrothermal vents of the Mid-Atlantic Ridge.</title>
        <authorList>
            <person name="Abin C.A."/>
            <person name="Hollibaugh J.T."/>
        </authorList>
    </citation>
    <scope>NUCLEOTIDE SEQUENCE [LARGE SCALE GENOMIC DNA]</scope>
    <source>
        <strain evidence="9 10">BR</strain>
    </source>
</reference>
<dbReference type="EMBL" id="MIJF01000031">
    <property type="protein sequence ID" value="OEF99178.1"/>
    <property type="molecule type" value="Genomic_DNA"/>
</dbReference>
<evidence type="ECO:0000313" key="9">
    <source>
        <dbReference type="EMBL" id="OEF99178.1"/>
    </source>
</evidence>
<feature type="domain" description="ABC transmembrane type-1" evidence="8">
    <location>
        <begin position="79"/>
        <end position="269"/>
    </location>
</feature>
<name>A0A1D2YTZ5_9BACI</name>
<comment type="subcellular location">
    <subcellularLocation>
        <location evidence="1 7">Cell membrane</location>
        <topology evidence="1 7">Multi-pass membrane protein</topology>
    </subcellularLocation>
</comment>
<evidence type="ECO:0000256" key="4">
    <source>
        <dbReference type="ARBA" id="ARBA00022692"/>
    </source>
</evidence>
<dbReference type="GO" id="GO:0005524">
    <property type="term" value="F:ATP binding"/>
    <property type="evidence" value="ECO:0007669"/>
    <property type="project" value="UniProtKB-KW"/>
</dbReference>
<keyword evidence="10" id="KW-1185">Reference proteome</keyword>